<dbReference type="EMBL" id="CM055096">
    <property type="protein sequence ID" value="KAJ7556938.1"/>
    <property type="molecule type" value="Genomic_DNA"/>
</dbReference>
<dbReference type="Proteomes" id="UP001162992">
    <property type="component" value="Chromosome 5"/>
</dbReference>
<accession>A0ACC2DRS2</accession>
<evidence type="ECO:0000313" key="1">
    <source>
        <dbReference type="EMBL" id="KAJ7556938.1"/>
    </source>
</evidence>
<sequence length="317" mass="34869">MAWLLLLSFLAFGIRIVYTFIYFYVMGFPSFINIRRDFSPLSLRPAGLFTRGLNPSLRHPLFHVCRAMAVAATSVDQGFEKIQIQRENGNSVFDVYVKGEEGAPGVVVVQEWWGVDYEVKNHASTIAKMDYRSLIPDLYRGKVGLDVAEAQHLLEGLDWQGAVKDIAASAKWLKENGSSKVGVTGFCMGGALSIASAVLVPEIDAAVAFYGVPPPELADASCAKTPVQGHFGELDNMAGFSDVEAAKSLEAKLQAAGVPYEIYIYPNNGHAFMNSSPDAINRKIECGFAEHDPEAVKIAWSRFDEWFGKYIKQRSSI</sequence>
<comment type="caution">
    <text evidence="1">The sequence shown here is derived from an EMBL/GenBank/DDBJ whole genome shotgun (WGS) entry which is preliminary data.</text>
</comment>
<protein>
    <submittedName>
        <fullName evidence="1">Uncharacterized protein</fullName>
    </submittedName>
</protein>
<gene>
    <name evidence="1" type="ORF">O6H91_05G105100</name>
</gene>
<proteinExistence type="predicted"/>
<name>A0ACC2DRS2_DIPCM</name>
<organism evidence="1 2">
    <name type="scientific">Diphasiastrum complanatum</name>
    <name type="common">Issler's clubmoss</name>
    <name type="synonym">Lycopodium complanatum</name>
    <dbReference type="NCBI Taxonomy" id="34168"/>
    <lineage>
        <taxon>Eukaryota</taxon>
        <taxon>Viridiplantae</taxon>
        <taxon>Streptophyta</taxon>
        <taxon>Embryophyta</taxon>
        <taxon>Tracheophyta</taxon>
        <taxon>Lycopodiopsida</taxon>
        <taxon>Lycopodiales</taxon>
        <taxon>Lycopodiaceae</taxon>
        <taxon>Lycopodioideae</taxon>
        <taxon>Diphasiastrum</taxon>
    </lineage>
</organism>
<evidence type="ECO:0000313" key="2">
    <source>
        <dbReference type="Proteomes" id="UP001162992"/>
    </source>
</evidence>
<reference evidence="2" key="1">
    <citation type="journal article" date="2024" name="Proc. Natl. Acad. Sci. U.S.A.">
        <title>Extraordinary preservation of gene collinearity over three hundred million years revealed in homosporous lycophytes.</title>
        <authorList>
            <person name="Li C."/>
            <person name="Wickell D."/>
            <person name="Kuo L.Y."/>
            <person name="Chen X."/>
            <person name="Nie B."/>
            <person name="Liao X."/>
            <person name="Peng D."/>
            <person name="Ji J."/>
            <person name="Jenkins J."/>
            <person name="Williams M."/>
            <person name="Shu S."/>
            <person name="Plott C."/>
            <person name="Barry K."/>
            <person name="Rajasekar S."/>
            <person name="Grimwood J."/>
            <person name="Han X."/>
            <person name="Sun S."/>
            <person name="Hou Z."/>
            <person name="He W."/>
            <person name="Dai G."/>
            <person name="Sun C."/>
            <person name="Schmutz J."/>
            <person name="Leebens-Mack J.H."/>
            <person name="Li F.W."/>
            <person name="Wang L."/>
        </authorList>
    </citation>
    <scope>NUCLEOTIDE SEQUENCE [LARGE SCALE GENOMIC DNA]</scope>
    <source>
        <strain evidence="2">cv. PW_Plant_1</strain>
    </source>
</reference>
<keyword evidence="2" id="KW-1185">Reference proteome</keyword>